<organism evidence="3 4">
    <name type="scientific">Thermaerobacter marianensis (strain ATCC 700841 / DSM 12885 / JCM 10246 / 7p75a)</name>
    <dbReference type="NCBI Taxonomy" id="644966"/>
    <lineage>
        <taxon>Bacteria</taxon>
        <taxon>Bacillati</taxon>
        <taxon>Bacillota</taxon>
        <taxon>Clostridia</taxon>
        <taxon>Eubacteriales</taxon>
        <taxon>Clostridiales Family XVII. Incertae Sedis</taxon>
        <taxon>Thermaerobacter</taxon>
    </lineage>
</organism>
<dbReference type="Proteomes" id="UP000008915">
    <property type="component" value="Chromosome"/>
</dbReference>
<evidence type="ECO:0000313" key="4">
    <source>
        <dbReference type="Proteomes" id="UP000008915"/>
    </source>
</evidence>
<reference evidence="3 4" key="1">
    <citation type="journal article" date="2010" name="Stand. Genomic Sci.">
        <title>Complete genome sequence of Thermaerobacter marianensis type strain (7p75a).</title>
        <authorList>
            <person name="Han C."/>
            <person name="Gu W."/>
            <person name="Zhang X."/>
            <person name="Lapidus A."/>
            <person name="Nolan M."/>
            <person name="Copeland A."/>
            <person name="Lucas S."/>
            <person name="Del Rio T.G."/>
            <person name="Tice H."/>
            <person name="Cheng J.F."/>
            <person name="Tapia R."/>
            <person name="Goodwin L."/>
            <person name="Pitluck S."/>
            <person name="Pagani I."/>
            <person name="Ivanova N."/>
            <person name="Mavromatis K."/>
            <person name="Mikhailova N."/>
            <person name="Pati A."/>
            <person name="Chen A."/>
            <person name="Palaniappan K."/>
            <person name="Land M."/>
            <person name="Hauser L."/>
            <person name="Chang Y.J."/>
            <person name="Jeffries C.D."/>
            <person name="Schneider S."/>
            <person name="Rohde M."/>
            <person name="Goker M."/>
            <person name="Pukall R."/>
            <person name="Woyke T."/>
            <person name="Bristow J."/>
            <person name="Eisen J.A."/>
            <person name="Markowitz V."/>
            <person name="Hugenholtz P."/>
            <person name="Kyrpides N.C."/>
            <person name="Klenk H.P."/>
            <person name="Detter J.C."/>
        </authorList>
    </citation>
    <scope>NUCLEOTIDE SEQUENCE [LARGE SCALE GENOMIC DNA]</scope>
    <source>
        <strain evidence="4">ATCC 700841 / DSM 12885 / JCM 10246 / 7p75a</strain>
    </source>
</reference>
<dbReference type="KEGG" id="tmr:Tmar_0435"/>
<feature type="transmembrane region" description="Helical" evidence="2">
    <location>
        <begin position="216"/>
        <end position="238"/>
    </location>
</feature>
<dbReference type="STRING" id="644966.Tmar_0435"/>
<evidence type="ECO:0000256" key="1">
    <source>
        <dbReference type="SAM" id="MobiDB-lite"/>
    </source>
</evidence>
<feature type="transmembrane region" description="Helical" evidence="2">
    <location>
        <begin position="156"/>
        <end position="176"/>
    </location>
</feature>
<name>E6SGL0_THEM7</name>
<dbReference type="EMBL" id="CP002344">
    <property type="protein sequence ID" value="ADU50556.1"/>
    <property type="molecule type" value="Genomic_DNA"/>
</dbReference>
<evidence type="ECO:0000256" key="2">
    <source>
        <dbReference type="SAM" id="Phobius"/>
    </source>
</evidence>
<sequence>MTGEQGRQTPQLPDQDRATGRGSTAREPGAGRPGPAEPDPNPGLLLVGPAAVPAGRADRRKGREGPPGLPADRQDGAEPGQRRPWGGRFLRRRPPAAPVPVALQPGSGPGERPAPAGAWDRPDPGGPPEVPDTAAAPDTGGVEEDELPPPVDPAPLGWFLLGVVYALTAVYSAVPAQHSTLFGAGPAGAGRMAVALAVVPYALAGLYTGLTAAGRGWLYPVTFAAWPLLLERLALYLFGMAGRWMLAGFPAGWREAVPLAAALSFTRETLAPYATPAYMAWGLGSLALTASVHAGVRLAAGRWGRWRTGRARHGAPGAAGA</sequence>
<feature type="transmembrane region" description="Helical" evidence="2">
    <location>
        <begin position="188"/>
        <end position="210"/>
    </location>
</feature>
<keyword evidence="2" id="KW-1133">Transmembrane helix</keyword>
<evidence type="ECO:0000313" key="3">
    <source>
        <dbReference type="EMBL" id="ADU50556.1"/>
    </source>
</evidence>
<keyword evidence="2" id="KW-0472">Membrane</keyword>
<feature type="transmembrane region" description="Helical" evidence="2">
    <location>
        <begin position="278"/>
        <end position="300"/>
    </location>
</feature>
<feature type="compositionally biased region" description="Polar residues" evidence="1">
    <location>
        <begin position="1"/>
        <end position="12"/>
    </location>
</feature>
<dbReference type="RefSeq" id="WP_013494861.1">
    <property type="nucleotide sequence ID" value="NC_014831.1"/>
</dbReference>
<reference evidence="4" key="2">
    <citation type="journal article" date="2010" name="Stand. Genomic Sci.">
        <title>Complete genome sequence of Thermaerobacter marianensis type strain (7p75aT).</title>
        <authorList>
            <person name="Han C."/>
            <person name="Gu W."/>
            <person name="Zhang X."/>
            <person name="Lapidus A."/>
            <person name="Nolan M."/>
            <person name="Copeland A."/>
            <person name="Lucas S."/>
            <person name="Glavina Del Rio T."/>
            <person name="Tice H."/>
            <person name="Cheng J."/>
            <person name="Tapia R."/>
            <person name="Goodwin L."/>
            <person name="Pitluck S."/>
            <person name="Pagani I."/>
            <person name="Ivanova N."/>
            <person name="Mavromatis K."/>
            <person name="Mikhailova N."/>
            <person name="Pati A."/>
            <person name="Chen A."/>
            <person name="Palaniappan K."/>
            <person name="Land M."/>
            <person name="Hauser L."/>
            <person name="Chang Y."/>
            <person name="Jeffries C."/>
            <person name="Schneider S."/>
            <person name="Rohde M."/>
            <person name="Goker M."/>
            <person name="Pukall R."/>
            <person name="Woyke T."/>
            <person name="Bristow J."/>
            <person name="Eisen J."/>
            <person name="Markowitz V."/>
            <person name="Hugenholtz P."/>
            <person name="Kyrpides N."/>
            <person name="Klenk H."/>
            <person name="Detter J."/>
        </authorList>
    </citation>
    <scope>NUCLEOTIDE SEQUENCE [LARGE SCALE GENOMIC DNA]</scope>
    <source>
        <strain evidence="4">ATCC 700841 / DSM 12885 / JCM 10246 / 7p75a</strain>
    </source>
</reference>
<feature type="compositionally biased region" description="Low complexity" evidence="1">
    <location>
        <begin position="25"/>
        <end position="34"/>
    </location>
</feature>
<dbReference type="HOGENOM" id="CLU_865819_0_0_9"/>
<dbReference type="AlphaFoldDB" id="E6SGL0"/>
<protein>
    <submittedName>
        <fullName evidence="3">Uncharacterized protein</fullName>
    </submittedName>
</protein>
<keyword evidence="4" id="KW-1185">Reference proteome</keyword>
<gene>
    <name evidence="3" type="ordered locus">Tmar_0435</name>
</gene>
<keyword evidence="2" id="KW-0812">Transmembrane</keyword>
<feature type="region of interest" description="Disordered" evidence="1">
    <location>
        <begin position="1"/>
        <end position="149"/>
    </location>
</feature>
<accession>E6SGL0</accession>
<proteinExistence type="predicted"/>